<evidence type="ECO:0000313" key="3">
    <source>
        <dbReference type="Proteomes" id="UP000184513"/>
    </source>
</evidence>
<proteinExistence type="predicted"/>
<protein>
    <recommendedName>
        <fullName evidence="4">Histidine kinase</fullName>
    </recommendedName>
</protein>
<dbReference type="AlphaFoldDB" id="A0A1M7Q2A0"/>
<accession>A0A1M7Q2A0</accession>
<keyword evidence="3" id="KW-1185">Reference proteome</keyword>
<gene>
    <name evidence="2" type="ORF">SAMN04488057_11341</name>
</gene>
<dbReference type="OrthoDB" id="851424at2"/>
<evidence type="ECO:0008006" key="4">
    <source>
        <dbReference type="Google" id="ProtNLM"/>
    </source>
</evidence>
<reference evidence="2 3" key="1">
    <citation type="submission" date="2016-11" db="EMBL/GenBank/DDBJ databases">
        <authorList>
            <person name="Jaros S."/>
            <person name="Januszkiewicz K."/>
            <person name="Wedrychowicz H."/>
        </authorList>
    </citation>
    <scope>NUCLEOTIDE SEQUENCE [LARGE SCALE GENOMIC DNA]</scope>
    <source>
        <strain evidence="2 3">CGMCC 1.6102</strain>
    </source>
</reference>
<dbReference type="STRING" id="388280.SAMN04488057_11341"/>
<evidence type="ECO:0000313" key="2">
    <source>
        <dbReference type="EMBL" id="SHN24244.1"/>
    </source>
</evidence>
<dbReference type="EMBL" id="FRCY01000013">
    <property type="protein sequence ID" value="SHN24244.1"/>
    <property type="molecule type" value="Genomic_DNA"/>
</dbReference>
<sequence>MEVSNPYLGYKILFEAMVKFSAGISAVKNIQELPFEINRHLKYLINFQEFQYFFVEDEDVDCLQVDQLGNARYSTCQLPQLEPIARQVLETGLPLSHYCEKSRVSTYCWKFESENNHFSLLCVSSHADSPFGDKSIPLVKVLNKLLSTRIENLKMVKLIHAQNRELAKLTGILQKKNAEIQALNNQQEAIIIEKTTRLRDSNSKLKTLIQFNSHQLREPLTRVISMVAIKDDLPVEEYVSDILPLLSASVVDLDHAILEVVKRSELFENEDN</sequence>
<organism evidence="2 3">
    <name type="scientific">Cyclobacterium lianum</name>
    <dbReference type="NCBI Taxonomy" id="388280"/>
    <lineage>
        <taxon>Bacteria</taxon>
        <taxon>Pseudomonadati</taxon>
        <taxon>Bacteroidota</taxon>
        <taxon>Cytophagia</taxon>
        <taxon>Cytophagales</taxon>
        <taxon>Cyclobacteriaceae</taxon>
        <taxon>Cyclobacterium</taxon>
    </lineage>
</organism>
<dbReference type="Proteomes" id="UP000184513">
    <property type="component" value="Unassembled WGS sequence"/>
</dbReference>
<name>A0A1M7Q2A0_9BACT</name>
<feature type="coiled-coil region" evidence="1">
    <location>
        <begin position="159"/>
        <end position="193"/>
    </location>
</feature>
<dbReference type="RefSeq" id="WP_073096334.1">
    <property type="nucleotide sequence ID" value="NZ_FRCY01000013.1"/>
</dbReference>
<evidence type="ECO:0000256" key="1">
    <source>
        <dbReference type="SAM" id="Coils"/>
    </source>
</evidence>
<keyword evidence="1" id="KW-0175">Coiled coil</keyword>